<feature type="transmembrane region" description="Helical" evidence="2">
    <location>
        <begin position="259"/>
        <end position="277"/>
    </location>
</feature>
<protein>
    <submittedName>
        <fullName evidence="3">MFS transporter, OFA family, oxalate/formate antiporter</fullName>
    </submittedName>
</protein>
<dbReference type="SUPFAM" id="SSF103473">
    <property type="entry name" value="MFS general substrate transporter"/>
    <property type="match status" value="1"/>
</dbReference>
<dbReference type="OrthoDB" id="9793415at2"/>
<sequence length="405" mass="43922">MIVMKNYKNYKKNLTILFSMIAIFFTGFPHVWSLYSPYVIRITNWTREQVSMCFYLALFTFVFGNIVGGRIQDNAKPLRVLAAGGLLQALGVLLSAYLMIANPIPLYLTFGVMQGFGQGMVYAVLLATAQKWYPKRKGFGSGIVITFNGLSGLLLTPLSRFFLAADGPQKALKVIAGLMAIAWAGSILFVRQPEDVQAVQNVNGETEKNKKKQYTAKEMVQTKKFYLLVASMCLALIPYLLISPIAQGIQVERGLHKDIAAGGIMIGAALNALARIVVPALSDRFGRIYTIRVVYIIMFFASGGIIVARTNIMFICVVILFGCYGAVMGSFPSIASSIFGTAHAAENYGYIMTGVILATGLSPLISALPSSNNGVGGDLFLIVGFACSVLACICITLLKKELSKC</sequence>
<proteinExistence type="predicted"/>
<feature type="transmembrane region" description="Helical" evidence="2">
    <location>
        <begin position="171"/>
        <end position="190"/>
    </location>
</feature>
<accession>A0A315ZSK9</accession>
<evidence type="ECO:0000313" key="4">
    <source>
        <dbReference type="Proteomes" id="UP000254051"/>
    </source>
</evidence>
<organism evidence="3 4">
    <name type="scientific">Faecalicatena contorta</name>
    <dbReference type="NCBI Taxonomy" id="39482"/>
    <lineage>
        <taxon>Bacteria</taxon>
        <taxon>Bacillati</taxon>
        <taxon>Bacillota</taxon>
        <taxon>Clostridia</taxon>
        <taxon>Lachnospirales</taxon>
        <taxon>Lachnospiraceae</taxon>
        <taxon>Faecalicatena</taxon>
    </lineage>
</organism>
<feature type="transmembrane region" description="Helical" evidence="2">
    <location>
        <begin position="49"/>
        <end position="68"/>
    </location>
</feature>
<feature type="transmembrane region" description="Helical" evidence="2">
    <location>
        <begin position="225"/>
        <end position="247"/>
    </location>
</feature>
<evidence type="ECO:0000313" key="3">
    <source>
        <dbReference type="EMBL" id="SUQ15693.1"/>
    </source>
</evidence>
<dbReference type="InterPro" id="IPR050327">
    <property type="entry name" value="Proton-linked_MCT"/>
</dbReference>
<reference evidence="4" key="1">
    <citation type="submission" date="2017-07" db="EMBL/GenBank/DDBJ databases">
        <authorList>
            <person name="Varghese N."/>
            <person name="Submissions S."/>
        </authorList>
    </citation>
    <scope>NUCLEOTIDE SEQUENCE [LARGE SCALE GENOMIC DNA]</scope>
    <source>
        <strain evidence="4">NLAE-zl-C134</strain>
    </source>
</reference>
<feature type="transmembrane region" description="Helical" evidence="2">
    <location>
        <begin position="106"/>
        <end position="127"/>
    </location>
</feature>
<dbReference type="GO" id="GO:0022857">
    <property type="term" value="F:transmembrane transporter activity"/>
    <property type="evidence" value="ECO:0007669"/>
    <property type="project" value="InterPro"/>
</dbReference>
<keyword evidence="2" id="KW-0472">Membrane</keyword>
<feature type="transmembrane region" description="Helical" evidence="2">
    <location>
        <begin position="312"/>
        <end position="335"/>
    </location>
</feature>
<dbReference type="Gene3D" id="1.20.1250.20">
    <property type="entry name" value="MFS general substrate transporter like domains"/>
    <property type="match status" value="2"/>
</dbReference>
<keyword evidence="2" id="KW-0812">Transmembrane</keyword>
<feature type="transmembrane region" description="Helical" evidence="2">
    <location>
        <begin position="80"/>
        <end position="100"/>
    </location>
</feature>
<name>A0A315ZSK9_9FIRM</name>
<feature type="transmembrane region" description="Helical" evidence="2">
    <location>
        <begin position="289"/>
        <end position="306"/>
    </location>
</feature>
<feature type="transmembrane region" description="Helical" evidence="2">
    <location>
        <begin position="347"/>
        <end position="367"/>
    </location>
</feature>
<keyword evidence="2" id="KW-1133">Transmembrane helix</keyword>
<dbReference type="AlphaFoldDB" id="A0A315ZSK9"/>
<dbReference type="GO" id="GO:0005886">
    <property type="term" value="C:plasma membrane"/>
    <property type="evidence" value="ECO:0007669"/>
    <property type="project" value="UniProtKB-SubCell"/>
</dbReference>
<dbReference type="PANTHER" id="PTHR11360">
    <property type="entry name" value="MONOCARBOXYLATE TRANSPORTER"/>
    <property type="match status" value="1"/>
</dbReference>
<dbReference type="Pfam" id="PF07690">
    <property type="entry name" value="MFS_1"/>
    <property type="match status" value="1"/>
</dbReference>
<dbReference type="Proteomes" id="UP000254051">
    <property type="component" value="Unassembled WGS sequence"/>
</dbReference>
<evidence type="ECO:0000256" key="1">
    <source>
        <dbReference type="ARBA" id="ARBA00004651"/>
    </source>
</evidence>
<dbReference type="EMBL" id="UHJJ01000015">
    <property type="protein sequence ID" value="SUQ15693.1"/>
    <property type="molecule type" value="Genomic_DNA"/>
</dbReference>
<feature type="transmembrane region" description="Helical" evidence="2">
    <location>
        <begin position="379"/>
        <end position="398"/>
    </location>
</feature>
<dbReference type="PANTHER" id="PTHR11360:SF304">
    <property type="entry name" value="MFS DOMAIN-CONTAINING PROTEIN"/>
    <property type="match status" value="1"/>
</dbReference>
<dbReference type="InterPro" id="IPR011701">
    <property type="entry name" value="MFS"/>
</dbReference>
<gene>
    <name evidence="3" type="ORF">SAMN05216529_11549</name>
</gene>
<dbReference type="InterPro" id="IPR036259">
    <property type="entry name" value="MFS_trans_sf"/>
</dbReference>
<evidence type="ECO:0000256" key="2">
    <source>
        <dbReference type="SAM" id="Phobius"/>
    </source>
</evidence>
<feature type="transmembrane region" description="Helical" evidence="2">
    <location>
        <begin position="139"/>
        <end position="159"/>
    </location>
</feature>
<keyword evidence="4" id="KW-1185">Reference proteome</keyword>
<comment type="subcellular location">
    <subcellularLocation>
        <location evidence="1">Cell membrane</location>
        <topology evidence="1">Multi-pass membrane protein</topology>
    </subcellularLocation>
</comment>